<evidence type="ECO:0000259" key="1">
    <source>
        <dbReference type="PROSITE" id="PS51184"/>
    </source>
</evidence>
<dbReference type="AlphaFoldDB" id="G8R4Y9"/>
<organism evidence="2 3">
    <name type="scientific">Owenweeksia hongkongensis (strain DSM 17368 / CIP 108786 / JCM 12287 / NRRL B-23963 / UST20020801)</name>
    <dbReference type="NCBI Taxonomy" id="926562"/>
    <lineage>
        <taxon>Bacteria</taxon>
        <taxon>Pseudomonadati</taxon>
        <taxon>Bacteroidota</taxon>
        <taxon>Flavobacteriia</taxon>
        <taxon>Flavobacteriales</taxon>
        <taxon>Owenweeksiaceae</taxon>
        <taxon>Owenweeksia</taxon>
    </lineage>
</organism>
<dbReference type="OrthoDB" id="2942327at2"/>
<protein>
    <recommendedName>
        <fullName evidence="1">JmjC domain-containing protein</fullName>
    </recommendedName>
</protein>
<dbReference type="PROSITE" id="PS51184">
    <property type="entry name" value="JMJC"/>
    <property type="match status" value="1"/>
</dbReference>
<dbReference type="PANTHER" id="PTHR12461:SF105">
    <property type="entry name" value="HYPOXIA-INDUCIBLE FACTOR 1-ALPHA INHIBITOR"/>
    <property type="match status" value="1"/>
</dbReference>
<dbReference type="eggNOG" id="COG2850">
    <property type="taxonomic scope" value="Bacteria"/>
</dbReference>
<dbReference type="InterPro" id="IPR003347">
    <property type="entry name" value="JmjC_dom"/>
</dbReference>
<accession>G8R4Y9</accession>
<sequence>MKLQPIEKREGLTSEEFRDEYLLPRKPVIFKDLIKDWPATDKWTFDWFRKNYGHLEVPLFGNDFHDAGKHYMASKRKMKFGDYLSLIENEPTELRMFLYNIFDHAPELVNDFSMPDIISGWNKRYYYMFFGGQGSSVNLHYDIDCSHVFLSQFQTKKKVYLFAPNQGELLYHQPFTVKSQMDVNNPDYEKYPALKYVEGLTGTLEHGETLFMPSQYWHHMEYVEGGFGLALRAYTDWTMLAGAAKNLATHFVIDKGLNKIMGERWSHWKKEKARENAQHAMQKMELA</sequence>
<evidence type="ECO:0000313" key="2">
    <source>
        <dbReference type="EMBL" id="AEV34303.1"/>
    </source>
</evidence>
<dbReference type="HOGENOM" id="CLU_016785_3_3_10"/>
<dbReference type="SUPFAM" id="SSF51197">
    <property type="entry name" value="Clavaminate synthase-like"/>
    <property type="match status" value="1"/>
</dbReference>
<name>G8R4Y9_OWEHD</name>
<dbReference type="RefSeq" id="WP_014203650.1">
    <property type="nucleotide sequence ID" value="NC_016599.1"/>
</dbReference>
<dbReference type="PANTHER" id="PTHR12461">
    <property type="entry name" value="HYPOXIA-INDUCIBLE FACTOR 1 ALPHA INHIBITOR-RELATED"/>
    <property type="match status" value="1"/>
</dbReference>
<dbReference type="KEGG" id="oho:Oweho_3352"/>
<dbReference type="InterPro" id="IPR041667">
    <property type="entry name" value="Cupin_8"/>
</dbReference>
<keyword evidence="3" id="KW-1185">Reference proteome</keyword>
<dbReference type="EMBL" id="CP003156">
    <property type="protein sequence ID" value="AEV34303.1"/>
    <property type="molecule type" value="Genomic_DNA"/>
</dbReference>
<dbReference type="Gene3D" id="2.60.120.650">
    <property type="entry name" value="Cupin"/>
    <property type="match status" value="1"/>
</dbReference>
<feature type="domain" description="JmjC" evidence="1">
    <location>
        <begin position="103"/>
        <end position="248"/>
    </location>
</feature>
<evidence type="ECO:0000313" key="3">
    <source>
        <dbReference type="Proteomes" id="UP000005631"/>
    </source>
</evidence>
<dbReference type="Pfam" id="PF13621">
    <property type="entry name" value="Cupin_8"/>
    <property type="match status" value="1"/>
</dbReference>
<reference evidence="2 3" key="1">
    <citation type="journal article" date="2012" name="Stand. Genomic Sci.">
        <title>Genome sequence of the orange-pigmented seawater bacterium Owenweeksia hongkongensis type strain (UST20020801(T)).</title>
        <authorList>
            <person name="Riedel T."/>
            <person name="Held B."/>
            <person name="Nolan M."/>
            <person name="Lucas S."/>
            <person name="Lapidus A."/>
            <person name="Tice H."/>
            <person name="Del Rio T.G."/>
            <person name="Cheng J.F."/>
            <person name="Han C."/>
            <person name="Tapia R."/>
            <person name="Goodwin L.A."/>
            <person name="Pitluck S."/>
            <person name="Liolios K."/>
            <person name="Mavromatis K."/>
            <person name="Pagani I."/>
            <person name="Ivanova N."/>
            <person name="Mikhailova N."/>
            <person name="Pati A."/>
            <person name="Chen A."/>
            <person name="Palaniappan K."/>
            <person name="Rohde M."/>
            <person name="Tindall B.J."/>
            <person name="Detter J.C."/>
            <person name="Goker M."/>
            <person name="Woyke T."/>
            <person name="Bristow J."/>
            <person name="Eisen J.A."/>
            <person name="Markowitz V."/>
            <person name="Hugenholtz P."/>
            <person name="Klenk H.P."/>
            <person name="Kyrpides N.C."/>
        </authorList>
    </citation>
    <scope>NUCLEOTIDE SEQUENCE</scope>
    <source>
        <strain evidence="3">DSM 17368 / JCM 12287 / NRRL B-23963</strain>
    </source>
</reference>
<gene>
    <name evidence="2" type="ordered locus">Oweho_3352</name>
</gene>
<dbReference type="STRING" id="926562.Oweho_3352"/>
<proteinExistence type="predicted"/>
<dbReference type="Proteomes" id="UP000005631">
    <property type="component" value="Chromosome"/>
</dbReference>
<dbReference type="PATRIC" id="fig|926562.3.peg.3374"/>